<feature type="transmembrane region" description="Helical" evidence="1">
    <location>
        <begin position="83"/>
        <end position="105"/>
    </location>
</feature>
<dbReference type="EMBL" id="LUGH01000584">
    <property type="protein sequence ID" value="OBZ83917.1"/>
    <property type="molecule type" value="Genomic_DNA"/>
</dbReference>
<name>A0A1C7N4G0_9FUNG</name>
<organism evidence="2 3">
    <name type="scientific">Choanephora cucurbitarum</name>
    <dbReference type="NCBI Taxonomy" id="101091"/>
    <lineage>
        <taxon>Eukaryota</taxon>
        <taxon>Fungi</taxon>
        <taxon>Fungi incertae sedis</taxon>
        <taxon>Mucoromycota</taxon>
        <taxon>Mucoromycotina</taxon>
        <taxon>Mucoromycetes</taxon>
        <taxon>Mucorales</taxon>
        <taxon>Mucorineae</taxon>
        <taxon>Choanephoraceae</taxon>
        <taxon>Choanephoroideae</taxon>
        <taxon>Choanephora</taxon>
    </lineage>
</organism>
<dbReference type="Proteomes" id="UP000093000">
    <property type="component" value="Unassembled WGS sequence"/>
</dbReference>
<dbReference type="OrthoDB" id="2277277at2759"/>
<comment type="caution">
    <text evidence="2">The sequence shown here is derived from an EMBL/GenBank/DDBJ whole genome shotgun (WGS) entry which is preliminary data.</text>
</comment>
<reference evidence="2 3" key="1">
    <citation type="submission" date="2016-03" db="EMBL/GenBank/DDBJ databases">
        <title>Choanephora cucurbitarum.</title>
        <authorList>
            <person name="Min B."/>
            <person name="Park H."/>
            <person name="Park J.-H."/>
            <person name="Shin H.-D."/>
            <person name="Choi I.-G."/>
        </authorList>
    </citation>
    <scope>NUCLEOTIDE SEQUENCE [LARGE SCALE GENOMIC DNA]</scope>
    <source>
        <strain evidence="2 3">KUS-F28377</strain>
    </source>
</reference>
<dbReference type="InParanoid" id="A0A1C7N4G0"/>
<dbReference type="AlphaFoldDB" id="A0A1C7N4G0"/>
<protein>
    <submittedName>
        <fullName evidence="2">Uncharacterized protein</fullName>
    </submittedName>
</protein>
<keyword evidence="1" id="KW-1133">Transmembrane helix</keyword>
<keyword evidence="3" id="KW-1185">Reference proteome</keyword>
<proteinExistence type="predicted"/>
<keyword evidence="1" id="KW-0472">Membrane</keyword>
<evidence type="ECO:0000313" key="2">
    <source>
        <dbReference type="EMBL" id="OBZ83917.1"/>
    </source>
</evidence>
<evidence type="ECO:0000256" key="1">
    <source>
        <dbReference type="SAM" id="Phobius"/>
    </source>
</evidence>
<sequence>MLQKKNHQAIVPGAYPNEVTQKHRYINLVHRIKHWRQKEPLQKQENNQINVSFTVNNHYHYQQSEHHKPSIVQQIVVLPPAQVYGLMALVALFLIIVGFALVQVHRTISILQVVLESLEYIVLTSMSGLGSIVSWIKRGIFY</sequence>
<evidence type="ECO:0000313" key="3">
    <source>
        <dbReference type="Proteomes" id="UP000093000"/>
    </source>
</evidence>
<keyword evidence="1" id="KW-0812">Transmembrane</keyword>
<feature type="transmembrane region" description="Helical" evidence="1">
    <location>
        <begin position="117"/>
        <end position="136"/>
    </location>
</feature>
<gene>
    <name evidence="2" type="ORF">A0J61_08033</name>
</gene>
<accession>A0A1C7N4G0</accession>